<evidence type="ECO:0000313" key="3">
    <source>
        <dbReference type="Proteomes" id="UP000318681"/>
    </source>
</evidence>
<accession>A0A558QSR6</accession>
<proteinExistence type="predicted"/>
<name>A0A558QSR6_9SPHN</name>
<evidence type="ECO:0000256" key="1">
    <source>
        <dbReference type="SAM" id="SignalP"/>
    </source>
</evidence>
<feature type="signal peptide" evidence="1">
    <location>
        <begin position="1"/>
        <end position="24"/>
    </location>
</feature>
<comment type="caution">
    <text evidence="2">The sequence shown here is derived from an EMBL/GenBank/DDBJ whole genome shotgun (WGS) entry which is preliminary data.</text>
</comment>
<evidence type="ECO:0000313" key="2">
    <source>
        <dbReference type="EMBL" id="TVV70112.1"/>
    </source>
</evidence>
<dbReference type="OrthoDB" id="6058248at2"/>
<dbReference type="EMBL" id="VNIM01000143">
    <property type="protein sequence ID" value="TVV70112.1"/>
    <property type="molecule type" value="Genomic_DNA"/>
</dbReference>
<feature type="chain" id="PRO_5022108680" evidence="1">
    <location>
        <begin position="25"/>
        <end position="185"/>
    </location>
</feature>
<dbReference type="AlphaFoldDB" id="A0A558QSR6"/>
<dbReference type="InterPro" id="IPR025091">
    <property type="entry name" value="DUF4019"/>
</dbReference>
<keyword evidence="1" id="KW-0732">Signal</keyword>
<dbReference type="Proteomes" id="UP000318681">
    <property type="component" value="Unassembled WGS sequence"/>
</dbReference>
<gene>
    <name evidence="2" type="ORF">FOY91_19915</name>
</gene>
<dbReference type="Pfam" id="PF13211">
    <property type="entry name" value="DUF4019"/>
    <property type="match status" value="1"/>
</dbReference>
<organism evidence="2 3">
    <name type="scientific">Alterirhizorhabdus solaris</name>
    <dbReference type="NCBI Taxonomy" id="2529389"/>
    <lineage>
        <taxon>Bacteria</taxon>
        <taxon>Pseudomonadati</taxon>
        <taxon>Pseudomonadota</taxon>
        <taxon>Alphaproteobacteria</taxon>
        <taxon>Sphingomonadales</taxon>
        <taxon>Rhizorhabdaceae</taxon>
        <taxon>Alterirhizorhabdus</taxon>
    </lineage>
</organism>
<dbReference type="RefSeq" id="WP_145155618.1">
    <property type="nucleotide sequence ID" value="NZ_VNIM01000143.1"/>
</dbReference>
<protein>
    <submittedName>
        <fullName evidence="2">DUF4019 domain-containing protein</fullName>
    </submittedName>
</protein>
<sequence length="185" mass="19962">MRKRRLIVALFGAVVLLDAPLAGAAPHPLPQQAGDAVPDAATQRAVLAASYGYFADKDAGRYPAAYGRFAASVRAYLTPGLYATEAANFNAAAGKVGERRIVVLDWAQDPPEAPAPGLYVSADFVARFANLRLHCGYLMWHREADGVFRIVREEQSFLDEQAASAMTPERLRTLPRKFGCPGAAD</sequence>
<keyword evidence="3" id="KW-1185">Reference proteome</keyword>
<reference evidence="2 3" key="1">
    <citation type="submission" date="2019-07" db="EMBL/GenBank/DDBJ databases">
        <title>Sphingomonas solaris sp. nov., isolated from a solar panel from Boston, Massachusetts.</title>
        <authorList>
            <person name="Tanner K."/>
            <person name="Pascual J."/>
            <person name="Mancuso C."/>
            <person name="Pereto J."/>
            <person name="Khalil A."/>
            <person name="Vilanova C."/>
        </authorList>
    </citation>
    <scope>NUCLEOTIDE SEQUENCE [LARGE SCALE GENOMIC DNA]</scope>
    <source>
        <strain evidence="2 3">R4DWN</strain>
    </source>
</reference>